<evidence type="ECO:0000256" key="15">
    <source>
        <dbReference type="ARBA" id="ARBA00023004"/>
    </source>
</evidence>
<dbReference type="SUPFAM" id="SSF48484">
    <property type="entry name" value="Lipoxigenase"/>
    <property type="match status" value="1"/>
</dbReference>
<keyword evidence="5" id="KW-0963">Cytoplasm</keyword>
<dbReference type="InterPro" id="IPR036392">
    <property type="entry name" value="PLAT/LH2_dom_sf"/>
</dbReference>
<dbReference type="GO" id="GO:0046872">
    <property type="term" value="F:metal ion binding"/>
    <property type="evidence" value="ECO:0007669"/>
    <property type="project" value="UniProtKB-UniRule"/>
</dbReference>
<evidence type="ECO:0000256" key="6">
    <source>
        <dbReference type="ARBA" id="ARBA00022516"/>
    </source>
</evidence>
<evidence type="ECO:0000256" key="20">
    <source>
        <dbReference type="RuleBase" id="RU003975"/>
    </source>
</evidence>
<sequence>MKGVMASSSGNTSTNNKYENVKGIATIKQSGGGFLSNLISGCLEGIKLWVGSTLVLELVSNDLDPKTNSERKRIKGKIEKRRKREKEVEYEATFKLPADFGNVGAVVVENEQHNEVFLKSIVLHGLLDSPMQFITCDSWIQPKHVAPTKRVFFTHKSYLPSQTPSGLRRLREEELVQLRGNGEGERKSSERIYDYDVYNDLGDPDSNIQLRRTVLGATKCYPYPRRCRTGRPHSHADPSSEKISSSFYVPRDEAFSEIKQKQFTTTTVSSGLSAILESLDALLIDQNLSFVSFEDIDTLYKQGFHLPNIQGNRLTLLQRLIPKFIKAANDTQNSLRFDTPEPLKRDKFFWLSDEEFARETLAGVNPYSIQLVKEWPLRSKLEPQIYGPAESAITREIIEPQIIGYGSVEEAIEEKKLFMLDYHDLFLPYVNKVREIKGTTLYGSRTIFFLTKQGTLKPIAIELTRPPMNEKPIWKQVFAPASHPTSLWLWRFAKAHVLTHDSAYHELISHWLRTHCAAEPFVIATNRQLSAMHPIYRLLHPHLRYTMEINSLARRVLINSNGVIEISFSTNKYSMELSSAAYDKLWRFDLQALPSDLIERGMAVADPSSPHGLKLTIEDYPFANDGLLIWDAIKEWVTDYVNHYYPNQSMIESDKEVQDWWSEIRRVGHGDKSEEPWWPDLKTPNDLIHIITTIAWVTSAHHASVNFAQYTFGGYFPNRPTIARNKMPTEDPSVEEWEKFVNKPEEALLECFPSQIQATLVMVVLNLLSYHSPDEEYIGQYMEPYWGENPTIKSAFERFNSKMKEIEGIIESRNANSELKNRHGAGLVPYEIMKPFSGAGVTGKGVPYSISI</sequence>
<dbReference type="PANTHER" id="PTHR11771">
    <property type="entry name" value="LIPOXYGENASE"/>
    <property type="match status" value="1"/>
</dbReference>
<dbReference type="FunFam" id="1.20.245.10:FF:000002">
    <property type="entry name" value="Lipoxygenase"/>
    <property type="match status" value="1"/>
</dbReference>
<dbReference type="GO" id="GO:0031408">
    <property type="term" value="P:oxylipin biosynthetic process"/>
    <property type="evidence" value="ECO:0007669"/>
    <property type="project" value="UniProtKB-UniRule"/>
</dbReference>
<evidence type="ECO:0000256" key="14">
    <source>
        <dbReference type="ARBA" id="ARBA00023002"/>
    </source>
</evidence>
<keyword evidence="6 20" id="KW-0444">Lipid biosynthesis</keyword>
<evidence type="ECO:0000256" key="11">
    <source>
        <dbReference type="ARBA" id="ARBA00022832"/>
    </source>
</evidence>
<dbReference type="PROSITE" id="PS51393">
    <property type="entry name" value="LIPOXYGENASE_3"/>
    <property type="match status" value="1"/>
</dbReference>
<keyword evidence="17 20" id="KW-0275">Fatty acid biosynthesis</keyword>
<comment type="cofactor">
    <cofactor evidence="1 19">
        <name>Fe cation</name>
        <dbReference type="ChEBI" id="CHEBI:24875"/>
    </cofactor>
</comment>
<dbReference type="FunFam" id="3.10.450.60:FF:000005">
    <property type="entry name" value="Lipoxygenase"/>
    <property type="match status" value="1"/>
</dbReference>
<keyword evidence="7" id="KW-0150">Chloroplast</keyword>
<keyword evidence="14 19" id="KW-0560">Oxidoreductase</keyword>
<dbReference type="GO" id="GO:0009507">
    <property type="term" value="C:chloroplast"/>
    <property type="evidence" value="ECO:0007669"/>
    <property type="project" value="UniProtKB-SubCell"/>
</dbReference>
<dbReference type="GO" id="GO:0006633">
    <property type="term" value="P:fatty acid biosynthetic process"/>
    <property type="evidence" value="ECO:0007669"/>
    <property type="project" value="UniProtKB-KW"/>
</dbReference>
<evidence type="ECO:0000256" key="8">
    <source>
        <dbReference type="ARBA" id="ARBA00022640"/>
    </source>
</evidence>
<dbReference type="AlphaFoldDB" id="A0AAV1Y2Y5"/>
<dbReference type="PROSITE" id="PS00081">
    <property type="entry name" value="LIPOXYGENASE_2"/>
    <property type="match status" value="1"/>
</dbReference>
<evidence type="ECO:0000256" key="16">
    <source>
        <dbReference type="ARBA" id="ARBA00023098"/>
    </source>
</evidence>
<keyword evidence="16" id="KW-0443">Lipid metabolism</keyword>
<dbReference type="InterPro" id="IPR013819">
    <property type="entry name" value="LipOase_C"/>
</dbReference>
<reference evidence="23 24" key="1">
    <citation type="submission" date="2024-03" db="EMBL/GenBank/DDBJ databases">
        <authorList>
            <person name="Martinez-Hernandez J."/>
        </authorList>
    </citation>
    <scope>NUCLEOTIDE SEQUENCE [LARGE SCALE GENOMIC DNA]</scope>
</reference>
<evidence type="ECO:0000256" key="13">
    <source>
        <dbReference type="ARBA" id="ARBA00022964"/>
    </source>
</evidence>
<feature type="domain" description="PLAT" evidence="21">
    <location>
        <begin position="32"/>
        <end position="154"/>
    </location>
</feature>
<evidence type="ECO:0000256" key="12">
    <source>
        <dbReference type="ARBA" id="ARBA00022946"/>
    </source>
</evidence>
<dbReference type="InterPro" id="IPR000907">
    <property type="entry name" value="LipOase"/>
</dbReference>
<accession>A0AAV1Y2Y5</accession>
<evidence type="ECO:0000259" key="22">
    <source>
        <dbReference type="PROSITE" id="PS51393"/>
    </source>
</evidence>
<name>A0AAV1Y2Y5_LUPLU</name>
<dbReference type="PROSITE" id="PS00711">
    <property type="entry name" value="LIPOXYGENASE_1"/>
    <property type="match status" value="1"/>
</dbReference>
<evidence type="ECO:0000256" key="2">
    <source>
        <dbReference type="ARBA" id="ARBA00004229"/>
    </source>
</evidence>
<evidence type="ECO:0000313" key="23">
    <source>
        <dbReference type="EMBL" id="CAL0328371.1"/>
    </source>
</evidence>
<gene>
    <name evidence="23" type="ORF">LLUT_LOCUS29431</name>
</gene>
<dbReference type="EMBL" id="CAXHTB010000021">
    <property type="protein sequence ID" value="CAL0328371.1"/>
    <property type="molecule type" value="Genomic_DNA"/>
</dbReference>
<keyword evidence="10 20" id="KW-0925">Oxylipin biosynthesis</keyword>
<comment type="pathway">
    <text evidence="20">Lipid metabolism; oxylipin biosynthesis.</text>
</comment>
<dbReference type="InterPro" id="IPR001024">
    <property type="entry name" value="PLAT/LH2_dom"/>
</dbReference>
<protein>
    <recommendedName>
        <fullName evidence="20">Lipoxygenase</fullName>
        <ecNumber evidence="20">1.13.11.-</ecNumber>
    </recommendedName>
</protein>
<dbReference type="Gene3D" id="4.10.372.10">
    <property type="entry name" value="Lipoxygenase-1, Domain 3"/>
    <property type="match status" value="1"/>
</dbReference>
<dbReference type="InterPro" id="IPR027433">
    <property type="entry name" value="Lipoxygenase_dom_3"/>
</dbReference>
<keyword evidence="9 19" id="KW-0479">Metal-binding</keyword>
<dbReference type="Gene3D" id="2.60.60.20">
    <property type="entry name" value="PLAT/LH2 domain"/>
    <property type="match status" value="1"/>
</dbReference>
<comment type="caution">
    <text evidence="23">The sequence shown here is derived from an EMBL/GenBank/DDBJ whole genome shotgun (WGS) entry which is preliminary data.</text>
</comment>
<dbReference type="GO" id="GO:0034440">
    <property type="term" value="P:lipid oxidation"/>
    <property type="evidence" value="ECO:0007669"/>
    <property type="project" value="InterPro"/>
</dbReference>
<keyword evidence="24" id="KW-1185">Reference proteome</keyword>
<dbReference type="InterPro" id="IPR001246">
    <property type="entry name" value="LipOase_plant"/>
</dbReference>
<dbReference type="SMART" id="SM00308">
    <property type="entry name" value="LH2"/>
    <property type="match status" value="1"/>
</dbReference>
<comment type="similarity">
    <text evidence="4 19">Belongs to the lipoxygenase family.</text>
</comment>
<evidence type="ECO:0000259" key="21">
    <source>
        <dbReference type="PROSITE" id="PS50095"/>
    </source>
</evidence>
<dbReference type="EC" id="1.13.11.-" evidence="20"/>
<keyword evidence="13 19" id="KW-0223">Dioxygenase</keyword>
<dbReference type="PRINTS" id="PR00468">
    <property type="entry name" value="PLTLPOXGNASE"/>
</dbReference>
<dbReference type="Proteomes" id="UP001497480">
    <property type="component" value="Unassembled WGS sequence"/>
</dbReference>
<evidence type="ECO:0000256" key="18">
    <source>
        <dbReference type="PROSITE-ProRule" id="PRU00152"/>
    </source>
</evidence>
<dbReference type="Gene3D" id="4.10.375.10">
    <property type="entry name" value="Lipoxygenase-1, Domain 2"/>
    <property type="match status" value="1"/>
</dbReference>
<dbReference type="PRINTS" id="PR00087">
    <property type="entry name" value="LIPOXYGENASE"/>
</dbReference>
<keyword evidence="11" id="KW-0276">Fatty acid metabolism</keyword>
<dbReference type="Pfam" id="PF00305">
    <property type="entry name" value="Lipoxygenase"/>
    <property type="match status" value="1"/>
</dbReference>
<evidence type="ECO:0000313" key="24">
    <source>
        <dbReference type="Proteomes" id="UP001497480"/>
    </source>
</evidence>
<organism evidence="23 24">
    <name type="scientific">Lupinus luteus</name>
    <name type="common">European yellow lupine</name>
    <dbReference type="NCBI Taxonomy" id="3873"/>
    <lineage>
        <taxon>Eukaryota</taxon>
        <taxon>Viridiplantae</taxon>
        <taxon>Streptophyta</taxon>
        <taxon>Embryophyta</taxon>
        <taxon>Tracheophyta</taxon>
        <taxon>Spermatophyta</taxon>
        <taxon>Magnoliopsida</taxon>
        <taxon>eudicotyledons</taxon>
        <taxon>Gunneridae</taxon>
        <taxon>Pentapetalae</taxon>
        <taxon>rosids</taxon>
        <taxon>fabids</taxon>
        <taxon>Fabales</taxon>
        <taxon>Fabaceae</taxon>
        <taxon>Papilionoideae</taxon>
        <taxon>50 kb inversion clade</taxon>
        <taxon>genistoids sensu lato</taxon>
        <taxon>core genistoids</taxon>
        <taxon>Genisteae</taxon>
        <taxon>Lupinus</taxon>
    </lineage>
</organism>
<dbReference type="SUPFAM" id="SSF49723">
    <property type="entry name" value="Lipase/lipooxygenase domain (PLAT/LH2 domain)"/>
    <property type="match status" value="1"/>
</dbReference>
<dbReference type="Pfam" id="PF01477">
    <property type="entry name" value="PLAT"/>
    <property type="match status" value="1"/>
</dbReference>
<keyword evidence="15 19" id="KW-0408">Iron</keyword>
<dbReference type="PROSITE" id="PS50095">
    <property type="entry name" value="PLAT"/>
    <property type="match status" value="1"/>
</dbReference>
<keyword evidence="8" id="KW-0934">Plastid</keyword>
<evidence type="ECO:0000256" key="5">
    <source>
        <dbReference type="ARBA" id="ARBA00022490"/>
    </source>
</evidence>
<comment type="caution">
    <text evidence="18">Lacks conserved residue(s) required for the propagation of feature annotation.</text>
</comment>
<dbReference type="InterPro" id="IPR036226">
    <property type="entry name" value="LipOase_C_sf"/>
</dbReference>
<comment type="subcellular location">
    <subcellularLocation>
        <location evidence="3">Cytoplasm</location>
    </subcellularLocation>
    <subcellularLocation>
        <location evidence="2">Plastid</location>
        <location evidence="2">Chloroplast</location>
    </subcellularLocation>
</comment>
<evidence type="ECO:0000256" key="3">
    <source>
        <dbReference type="ARBA" id="ARBA00004496"/>
    </source>
</evidence>
<evidence type="ECO:0000256" key="1">
    <source>
        <dbReference type="ARBA" id="ARBA00001962"/>
    </source>
</evidence>
<dbReference type="InterPro" id="IPR020833">
    <property type="entry name" value="LipOase_Fe_BS"/>
</dbReference>
<dbReference type="Gene3D" id="1.20.245.10">
    <property type="entry name" value="Lipoxygenase-1, Domain 5"/>
    <property type="match status" value="1"/>
</dbReference>
<dbReference type="Gene3D" id="3.10.450.60">
    <property type="match status" value="1"/>
</dbReference>
<evidence type="ECO:0000256" key="9">
    <source>
        <dbReference type="ARBA" id="ARBA00022723"/>
    </source>
</evidence>
<proteinExistence type="inferred from homology"/>
<comment type="function">
    <text evidence="20">Plant lipoxygenase may be involved in a number of diverse aspects of plant physiology including growth and development, pest resistance, and senescence or responses to wounding.</text>
</comment>
<evidence type="ECO:0000256" key="19">
    <source>
        <dbReference type="RuleBase" id="RU003974"/>
    </source>
</evidence>
<evidence type="ECO:0000256" key="10">
    <source>
        <dbReference type="ARBA" id="ARBA00022767"/>
    </source>
</evidence>
<evidence type="ECO:0000256" key="4">
    <source>
        <dbReference type="ARBA" id="ARBA00009419"/>
    </source>
</evidence>
<evidence type="ECO:0000256" key="7">
    <source>
        <dbReference type="ARBA" id="ARBA00022528"/>
    </source>
</evidence>
<dbReference type="GO" id="GO:0016165">
    <property type="term" value="F:linoleate 13S-lipoxygenase activity"/>
    <property type="evidence" value="ECO:0007669"/>
    <property type="project" value="UniProtKB-ARBA"/>
</dbReference>
<dbReference type="InterPro" id="IPR020834">
    <property type="entry name" value="LipOase_CS"/>
</dbReference>
<evidence type="ECO:0000256" key="17">
    <source>
        <dbReference type="ARBA" id="ARBA00023160"/>
    </source>
</evidence>
<keyword evidence="12" id="KW-0809">Transit peptide</keyword>
<feature type="domain" description="Lipoxygenase" evidence="22">
    <location>
        <begin position="157"/>
        <end position="852"/>
    </location>
</feature>